<dbReference type="AlphaFoldDB" id="A0A5K0XDW6"/>
<dbReference type="EMBL" id="LR721776">
    <property type="protein sequence ID" value="VVV63724.1"/>
    <property type="molecule type" value="Genomic_DNA"/>
</dbReference>
<proteinExistence type="predicted"/>
<name>A0A5K0XDW6_9MAGN</name>
<accession>A0A5K0XDW6</accession>
<gene>
    <name evidence="1" type="ORF">NYM_LOCUS6246</name>
</gene>
<evidence type="ECO:0000313" key="1">
    <source>
        <dbReference type="EMBL" id="VVV63724.1"/>
    </source>
</evidence>
<organism evidence="1">
    <name type="scientific">Nymphaea colorata</name>
    <name type="common">pocket water lily</name>
    <dbReference type="NCBI Taxonomy" id="210225"/>
    <lineage>
        <taxon>Eukaryota</taxon>
        <taxon>Viridiplantae</taxon>
        <taxon>Streptophyta</taxon>
        <taxon>Embryophyta</taxon>
        <taxon>Tracheophyta</taxon>
        <taxon>Spermatophyta</taxon>
        <taxon>Magnoliopsida</taxon>
        <taxon>Nymphaeales</taxon>
        <taxon>Nymphaeaceae</taxon>
        <taxon>Nymphaea</taxon>
    </lineage>
</organism>
<reference evidence="1" key="1">
    <citation type="submission" date="2019-09" db="EMBL/GenBank/DDBJ databases">
        <authorList>
            <person name="Zhang L."/>
        </authorList>
    </citation>
    <scope>NUCLEOTIDE SEQUENCE</scope>
</reference>
<sequence>MTVRPPLILEVRPGEKSNRLQEGSVCKVNFRKIAAATHFICMRAISFPRQTLRPAWNTGYL</sequence>
<protein>
    <submittedName>
        <fullName evidence="1">Uncharacterized protein</fullName>
    </submittedName>
</protein>
<dbReference type="Gramene" id="NC11G0117520.1">
    <property type="protein sequence ID" value="NC11G0117520.1:cds"/>
    <property type="gene ID" value="NC11G0117520"/>
</dbReference>